<feature type="binding site" evidence="4">
    <location>
        <begin position="11"/>
        <end position="12"/>
    </location>
    <ligand>
        <name>NADP(+)</name>
        <dbReference type="ChEBI" id="CHEBI:58349"/>
    </ligand>
</feature>
<comment type="similarity">
    <text evidence="4">Belongs to the NAD(P)-dependent epimerase/dehydratase family. HldD subfamily.</text>
</comment>
<dbReference type="RefSeq" id="WP_066594102.1">
    <property type="nucleotide sequence ID" value="NZ_CAJTBZ010000003.1"/>
</dbReference>
<dbReference type="AlphaFoldDB" id="A0A227KFW4"/>
<evidence type="ECO:0000256" key="2">
    <source>
        <dbReference type="ARBA" id="ARBA00023235"/>
    </source>
</evidence>
<feature type="binding site" evidence="4">
    <location>
        <position position="214"/>
    </location>
    <ligand>
        <name>substrate</name>
    </ligand>
</feature>
<reference evidence="7" key="1">
    <citation type="submission" date="2017-05" db="EMBL/GenBank/DDBJ databases">
        <title>Improved OligoMM genomes.</title>
        <authorList>
            <person name="Garzetti D."/>
        </authorList>
    </citation>
    <scope>NUCLEOTIDE SEQUENCE [LARGE SCALE GENOMIC DNA]</scope>
    <source>
        <strain evidence="7">YL45</strain>
    </source>
</reference>
<dbReference type="GO" id="GO:0097171">
    <property type="term" value="P:ADP-L-glycero-beta-D-manno-heptose biosynthetic process"/>
    <property type="evidence" value="ECO:0007669"/>
    <property type="project" value="UniProtKB-UniPathway"/>
</dbReference>
<dbReference type="HAMAP" id="MF_01601">
    <property type="entry name" value="Heptose_epimerase"/>
    <property type="match status" value="1"/>
</dbReference>
<comment type="subunit">
    <text evidence="4">Homopentamer.</text>
</comment>
<dbReference type="EC" id="5.1.3.20" evidence="4"/>
<keyword evidence="2 4" id="KW-0413">Isomerase</keyword>
<evidence type="ECO:0000256" key="4">
    <source>
        <dbReference type="HAMAP-Rule" id="MF_01601"/>
    </source>
</evidence>
<feature type="binding site" evidence="4">
    <location>
        <position position="92"/>
    </location>
    <ligand>
        <name>NADP(+)</name>
        <dbReference type="ChEBI" id="CHEBI:58349"/>
    </ligand>
</feature>
<comment type="pathway">
    <text evidence="4">Nucleotide-sugar biosynthesis; ADP-L-glycero-beta-D-manno-heptose biosynthesis; ADP-L-glycero-beta-D-manno-heptose from D-glycero-beta-D-manno-heptose 7-phosphate: step 4/4.</text>
</comment>
<protein>
    <recommendedName>
        <fullName evidence="4">ADP-L-glycero-D-manno-heptose-6-epimerase</fullName>
        <ecNumber evidence="4">5.1.3.20</ecNumber>
    </recommendedName>
    <alternativeName>
        <fullName evidence="4">ADP-L-glycero-beta-D-manno-heptose-6-epimerase</fullName>
        <shortName evidence="4">ADP-glyceromanno-heptose 6-epimerase</shortName>
        <shortName evidence="4">ADP-hep 6-epimerase</shortName>
        <shortName evidence="4">AGME</shortName>
    </alternativeName>
</protein>
<feature type="binding site" evidence="4">
    <location>
        <position position="170"/>
    </location>
    <ligand>
        <name>NADP(+)</name>
        <dbReference type="ChEBI" id="CHEBI:58349"/>
    </ligand>
</feature>
<keyword evidence="3 4" id="KW-0119">Carbohydrate metabolism</keyword>
<comment type="domain">
    <text evidence="4">Contains a large N-terminal NADP-binding domain, and a smaller C-terminal substrate-binding domain.</text>
</comment>
<proteinExistence type="inferred from homology"/>
<feature type="active site" description="Proton acceptor" evidence="4">
    <location>
        <position position="178"/>
    </location>
</feature>
<feature type="binding site" evidence="4">
    <location>
        <position position="292"/>
    </location>
    <ligand>
        <name>substrate</name>
    </ligand>
</feature>
<dbReference type="CDD" id="cd05248">
    <property type="entry name" value="ADP_GME_SDR_e"/>
    <property type="match status" value="1"/>
</dbReference>
<comment type="caution">
    <text evidence="6">The sequence shown here is derived from an EMBL/GenBank/DDBJ whole genome shotgun (WGS) entry which is preliminary data.</text>
</comment>
<dbReference type="Proteomes" id="UP000214610">
    <property type="component" value="Unassembled WGS sequence"/>
</dbReference>
<dbReference type="Gene3D" id="3.40.50.720">
    <property type="entry name" value="NAD(P)-binding Rossmann-like Domain"/>
    <property type="match status" value="1"/>
</dbReference>
<dbReference type="PANTHER" id="PTHR43103:SF3">
    <property type="entry name" value="ADP-L-GLYCERO-D-MANNO-HEPTOSE-6-EPIMERASE"/>
    <property type="match status" value="1"/>
</dbReference>
<dbReference type="GeneID" id="78362082"/>
<feature type="binding site" evidence="4">
    <location>
        <position position="178"/>
    </location>
    <ligand>
        <name>NADP(+)</name>
        <dbReference type="ChEBI" id="CHEBI:58349"/>
    </ligand>
</feature>
<evidence type="ECO:0000313" key="7">
    <source>
        <dbReference type="Proteomes" id="UP000214610"/>
    </source>
</evidence>
<feature type="binding site" evidence="4">
    <location>
        <position position="54"/>
    </location>
    <ligand>
        <name>NADP(+)</name>
        <dbReference type="ChEBI" id="CHEBI:58349"/>
    </ligand>
</feature>
<evidence type="ECO:0000256" key="1">
    <source>
        <dbReference type="ARBA" id="ARBA00022857"/>
    </source>
</evidence>
<feature type="binding site" evidence="4">
    <location>
        <position position="143"/>
    </location>
    <ligand>
        <name>NADP(+)</name>
        <dbReference type="ChEBI" id="CHEBI:58349"/>
    </ligand>
</feature>
<feature type="active site" description="Proton acceptor" evidence="4">
    <location>
        <position position="139"/>
    </location>
</feature>
<dbReference type="GO" id="GO:0008712">
    <property type="term" value="F:ADP-glyceromanno-heptose 6-epimerase activity"/>
    <property type="evidence" value="ECO:0007669"/>
    <property type="project" value="UniProtKB-UniRule"/>
</dbReference>
<comment type="cofactor">
    <cofactor evidence="4">
        <name>NADP(+)</name>
        <dbReference type="ChEBI" id="CHEBI:58349"/>
    </cofactor>
    <text evidence="4">Binds 1 NADP(+) per subunit.</text>
</comment>
<gene>
    <name evidence="4" type="primary">hldD</name>
    <name evidence="6" type="ORF">ADH67_10730</name>
</gene>
<dbReference type="GO" id="GO:0005975">
    <property type="term" value="P:carbohydrate metabolic process"/>
    <property type="evidence" value="ECO:0007669"/>
    <property type="project" value="UniProtKB-UniRule"/>
</dbReference>
<feature type="binding site" evidence="4">
    <location>
        <begin position="75"/>
        <end position="79"/>
    </location>
    <ligand>
        <name>NADP(+)</name>
        <dbReference type="ChEBI" id="CHEBI:58349"/>
    </ligand>
</feature>
<dbReference type="InterPro" id="IPR001509">
    <property type="entry name" value="Epimerase_deHydtase"/>
</dbReference>
<name>A0A227KFW4_9BURK</name>
<dbReference type="UniPathway" id="UPA00356">
    <property type="reaction ID" value="UER00440"/>
</dbReference>
<feature type="domain" description="NAD-dependent epimerase/dehydratase" evidence="5">
    <location>
        <begin position="4"/>
        <end position="241"/>
    </location>
</feature>
<feature type="binding site" evidence="4">
    <location>
        <begin position="201"/>
        <end position="204"/>
    </location>
    <ligand>
        <name>substrate</name>
    </ligand>
</feature>
<organism evidence="6 7">
    <name type="scientific">Turicimonas muris</name>
    <dbReference type="NCBI Taxonomy" id="1796652"/>
    <lineage>
        <taxon>Bacteria</taxon>
        <taxon>Pseudomonadati</taxon>
        <taxon>Pseudomonadota</taxon>
        <taxon>Betaproteobacteria</taxon>
        <taxon>Burkholderiales</taxon>
        <taxon>Sutterellaceae</taxon>
        <taxon>Turicimonas</taxon>
    </lineage>
</organism>
<dbReference type="PANTHER" id="PTHR43103">
    <property type="entry name" value="NUCLEOSIDE-DIPHOSPHATE-SUGAR EPIMERASE"/>
    <property type="match status" value="1"/>
</dbReference>
<evidence type="ECO:0000259" key="5">
    <source>
        <dbReference type="Pfam" id="PF01370"/>
    </source>
</evidence>
<dbReference type="NCBIfam" id="TIGR02197">
    <property type="entry name" value="heptose_epim"/>
    <property type="match status" value="1"/>
</dbReference>
<sequence length="331" mass="37396">MSFIVTGAAGFIGANIVRGLNQRGITDILAVDNLTKSDKFTNLADTVIADYLDKRVFIDLVKKGEITAPEAIFHQGACSDTMELDGHYMMENNYRYTLELFNWCQAKKIPFFYASSAATYGASSVFVEDVAYEKPLNVYGYSKYLFDQVLRREMQKGLTAPVAGLRYFNVYGRMEQHKGRMASVAFHQYHQFRKDGKVKLFEGCLGYANGDQKRDFVYIDDVIDVNMFCLDKSITGIYNCGTGHAQPFNDVALTVVNTLREQEGKEALTLEDAVAHDFIEYIPFPQALVGKYQAFTQADLTHLRAAGYDKPFKTVQEGTKAYMLELLKKYP</sequence>
<feature type="binding site" evidence="4">
    <location>
        <position position="169"/>
    </location>
    <ligand>
        <name>substrate</name>
    </ligand>
</feature>
<comment type="function">
    <text evidence="4">Catalyzes the interconversion between ADP-D-glycero-beta-D-manno-heptose and ADP-L-glycero-beta-D-manno-heptose via an epimerization at carbon 6 of the heptose.</text>
</comment>
<comment type="catalytic activity">
    <reaction evidence="4">
        <text>ADP-D-glycero-beta-D-manno-heptose = ADP-L-glycero-beta-D-manno-heptose</text>
        <dbReference type="Rhea" id="RHEA:17577"/>
        <dbReference type="ChEBI" id="CHEBI:59967"/>
        <dbReference type="ChEBI" id="CHEBI:61506"/>
        <dbReference type="EC" id="5.1.3.20"/>
    </reaction>
</comment>
<feature type="binding site" evidence="4">
    <location>
        <position position="187"/>
    </location>
    <ligand>
        <name>substrate</name>
    </ligand>
</feature>
<dbReference type="Pfam" id="PF01370">
    <property type="entry name" value="Epimerase"/>
    <property type="match status" value="1"/>
</dbReference>
<dbReference type="EMBL" id="NHMP01000008">
    <property type="protein sequence ID" value="OXE45620.1"/>
    <property type="molecule type" value="Genomic_DNA"/>
</dbReference>
<keyword evidence="1 4" id="KW-0521">NADP</keyword>
<dbReference type="InterPro" id="IPR036291">
    <property type="entry name" value="NAD(P)-bd_dom_sf"/>
</dbReference>
<evidence type="ECO:0000256" key="3">
    <source>
        <dbReference type="ARBA" id="ARBA00023277"/>
    </source>
</evidence>
<feature type="binding site" evidence="4">
    <location>
        <position position="180"/>
    </location>
    <ligand>
        <name>substrate</name>
    </ligand>
</feature>
<dbReference type="SUPFAM" id="SSF51735">
    <property type="entry name" value="NAD(P)-binding Rossmann-fold domains"/>
    <property type="match status" value="1"/>
</dbReference>
<evidence type="ECO:0000313" key="6">
    <source>
        <dbReference type="EMBL" id="OXE45620.1"/>
    </source>
</evidence>
<dbReference type="GO" id="GO:0050661">
    <property type="term" value="F:NADP binding"/>
    <property type="evidence" value="ECO:0007669"/>
    <property type="project" value="InterPro"/>
</dbReference>
<keyword evidence="7" id="KW-1185">Reference proteome</keyword>
<dbReference type="Gene3D" id="3.90.25.10">
    <property type="entry name" value="UDP-galactose 4-epimerase, domain 1"/>
    <property type="match status" value="1"/>
</dbReference>
<accession>A0A227KFW4</accession>
<dbReference type="InterPro" id="IPR011912">
    <property type="entry name" value="Heptose_epim"/>
</dbReference>
<feature type="binding site" evidence="4">
    <location>
        <begin position="32"/>
        <end position="33"/>
    </location>
    <ligand>
        <name>NADP(+)</name>
        <dbReference type="ChEBI" id="CHEBI:58349"/>
    </ligand>
</feature>
<feature type="binding site" evidence="4">
    <location>
        <position position="39"/>
    </location>
    <ligand>
        <name>NADP(+)</name>
        <dbReference type="ChEBI" id="CHEBI:58349"/>
    </ligand>
</feature>